<comment type="function">
    <text evidence="9 10">This protein specifically catalyzes the removal of signal peptides from prolipoproteins.</text>
</comment>
<comment type="similarity">
    <text evidence="1 9 11">Belongs to the peptidase A8 family.</text>
</comment>
<evidence type="ECO:0000256" key="8">
    <source>
        <dbReference type="ARBA" id="ARBA00023136"/>
    </source>
</evidence>
<dbReference type="PROSITE" id="PS00855">
    <property type="entry name" value="SPASE_II"/>
    <property type="match status" value="1"/>
</dbReference>
<dbReference type="GO" id="GO:0004190">
    <property type="term" value="F:aspartic-type endopeptidase activity"/>
    <property type="evidence" value="ECO:0007669"/>
    <property type="project" value="UniProtKB-EC"/>
</dbReference>
<keyword evidence="6 9" id="KW-0378">Hydrolase</keyword>
<evidence type="ECO:0000313" key="13">
    <source>
        <dbReference type="Proteomes" id="UP001589906"/>
    </source>
</evidence>
<evidence type="ECO:0000313" key="12">
    <source>
        <dbReference type="EMBL" id="MFC0632622.1"/>
    </source>
</evidence>
<dbReference type="HAMAP" id="MF_00161">
    <property type="entry name" value="LspA"/>
    <property type="match status" value="1"/>
</dbReference>
<comment type="catalytic activity">
    <reaction evidence="9 10">
        <text>Release of signal peptides from bacterial membrane prolipoproteins. Hydrolyzes -Xaa-Yaa-Zaa-|-(S,diacylglyceryl)Cys-, in which Xaa is hydrophobic (preferably Leu), and Yaa (Ala or Ser) and Zaa (Gly or Ala) have small, neutral side chains.</text>
        <dbReference type="EC" id="3.4.23.36"/>
    </reaction>
</comment>
<comment type="subcellular location">
    <subcellularLocation>
        <location evidence="9">Cell membrane</location>
        <topology evidence="9">Multi-pass membrane protein</topology>
    </subcellularLocation>
</comment>
<feature type="transmembrane region" description="Helical" evidence="9">
    <location>
        <begin position="137"/>
        <end position="157"/>
    </location>
</feature>
<organism evidence="12 13">
    <name type="scientific">Brevundimonas balnearis</name>
    <dbReference type="NCBI Taxonomy" id="1572858"/>
    <lineage>
        <taxon>Bacteria</taxon>
        <taxon>Pseudomonadati</taxon>
        <taxon>Pseudomonadota</taxon>
        <taxon>Alphaproteobacteria</taxon>
        <taxon>Caulobacterales</taxon>
        <taxon>Caulobacteraceae</taxon>
        <taxon>Brevundimonas</taxon>
    </lineage>
</organism>
<feature type="transmembrane region" description="Helical" evidence="9">
    <location>
        <begin position="101"/>
        <end position="117"/>
    </location>
</feature>
<dbReference type="Pfam" id="PF01252">
    <property type="entry name" value="Peptidase_A8"/>
    <property type="match status" value="1"/>
</dbReference>
<evidence type="ECO:0000256" key="2">
    <source>
        <dbReference type="ARBA" id="ARBA00022475"/>
    </source>
</evidence>
<dbReference type="PANTHER" id="PTHR33695">
    <property type="entry name" value="LIPOPROTEIN SIGNAL PEPTIDASE"/>
    <property type="match status" value="1"/>
</dbReference>
<protein>
    <recommendedName>
        <fullName evidence="9">Lipoprotein signal peptidase</fullName>
        <ecNumber evidence="9">3.4.23.36</ecNumber>
    </recommendedName>
    <alternativeName>
        <fullName evidence="9">Prolipoprotein signal peptidase</fullName>
    </alternativeName>
    <alternativeName>
        <fullName evidence="9">Signal peptidase II</fullName>
        <shortName evidence="9">SPase II</shortName>
    </alternativeName>
</protein>
<feature type="transmembrane region" description="Helical" evidence="9">
    <location>
        <begin position="6"/>
        <end position="23"/>
    </location>
</feature>
<evidence type="ECO:0000256" key="1">
    <source>
        <dbReference type="ARBA" id="ARBA00006139"/>
    </source>
</evidence>
<keyword evidence="4 9" id="KW-0812">Transmembrane</keyword>
<comment type="pathway">
    <text evidence="9">Protein modification; lipoprotein biosynthesis (signal peptide cleavage).</text>
</comment>
<dbReference type="InterPro" id="IPR001872">
    <property type="entry name" value="Peptidase_A8"/>
</dbReference>
<evidence type="ECO:0000256" key="9">
    <source>
        <dbReference type="HAMAP-Rule" id="MF_00161"/>
    </source>
</evidence>
<dbReference type="RefSeq" id="WP_376833736.1">
    <property type="nucleotide sequence ID" value="NZ_JBHLSW010000003.1"/>
</dbReference>
<evidence type="ECO:0000256" key="5">
    <source>
        <dbReference type="ARBA" id="ARBA00022750"/>
    </source>
</evidence>
<keyword evidence="13" id="KW-1185">Reference proteome</keyword>
<keyword evidence="3 9" id="KW-0645">Protease</keyword>
<feature type="transmembrane region" description="Helical" evidence="9">
    <location>
        <begin position="74"/>
        <end position="94"/>
    </location>
</feature>
<dbReference type="PRINTS" id="PR00781">
    <property type="entry name" value="LIPOSIGPTASE"/>
</dbReference>
<accession>A0ABV6QZ38</accession>
<proteinExistence type="inferred from homology"/>
<dbReference type="EMBL" id="JBHLSW010000003">
    <property type="protein sequence ID" value="MFC0632622.1"/>
    <property type="molecule type" value="Genomic_DNA"/>
</dbReference>
<evidence type="ECO:0000256" key="6">
    <source>
        <dbReference type="ARBA" id="ARBA00022801"/>
    </source>
</evidence>
<dbReference type="Proteomes" id="UP001589906">
    <property type="component" value="Unassembled WGS sequence"/>
</dbReference>
<evidence type="ECO:0000256" key="4">
    <source>
        <dbReference type="ARBA" id="ARBA00022692"/>
    </source>
</evidence>
<dbReference type="PANTHER" id="PTHR33695:SF1">
    <property type="entry name" value="LIPOPROTEIN SIGNAL PEPTIDASE"/>
    <property type="match status" value="1"/>
</dbReference>
<evidence type="ECO:0000256" key="10">
    <source>
        <dbReference type="RuleBase" id="RU000594"/>
    </source>
</evidence>
<dbReference type="NCBIfam" id="TIGR00077">
    <property type="entry name" value="lspA"/>
    <property type="match status" value="1"/>
</dbReference>
<keyword evidence="7 9" id="KW-1133">Transmembrane helix</keyword>
<feature type="active site" evidence="9">
    <location>
        <position position="145"/>
    </location>
</feature>
<evidence type="ECO:0000256" key="11">
    <source>
        <dbReference type="RuleBase" id="RU004181"/>
    </source>
</evidence>
<reference evidence="12 13" key="1">
    <citation type="submission" date="2024-09" db="EMBL/GenBank/DDBJ databases">
        <authorList>
            <person name="Sun Q."/>
            <person name="Mori K."/>
        </authorList>
    </citation>
    <scope>NUCLEOTIDE SEQUENCE [LARGE SCALE GENOMIC DNA]</scope>
    <source>
        <strain evidence="12 13">NCAIM B.02621</strain>
    </source>
</reference>
<comment type="caution">
    <text evidence="12">The sequence shown here is derived from an EMBL/GenBank/DDBJ whole genome shotgun (WGS) entry which is preliminary data.</text>
</comment>
<keyword evidence="2 9" id="KW-1003">Cell membrane</keyword>
<keyword evidence="8 9" id="KW-0472">Membrane</keyword>
<evidence type="ECO:0000256" key="3">
    <source>
        <dbReference type="ARBA" id="ARBA00022670"/>
    </source>
</evidence>
<gene>
    <name evidence="9 12" type="primary">lspA</name>
    <name evidence="12" type="ORF">ACFFGE_01835</name>
</gene>
<dbReference type="EC" id="3.4.23.36" evidence="9"/>
<feature type="active site" evidence="9">
    <location>
        <position position="127"/>
    </location>
</feature>
<keyword evidence="5 9" id="KW-0064">Aspartyl protease</keyword>
<sequence length="175" mass="18557">MRIPRIAWAAYGFALAVIVIDQITKAMILGSADVADSRLIPDGYLFASVIPGVLDFTMVRNTGVSFGLLGGGSARWALTVFSIIVAIALAVWAVRAERRTLISAIGLVMGGAIGNVIDRIQYGYVVDFIDFSDTGLFPWVFNVADSAITVGVVLLILDSLRPEASAQVGAAHEKS</sequence>
<name>A0ABV6QZ38_9CAUL</name>
<evidence type="ECO:0000256" key="7">
    <source>
        <dbReference type="ARBA" id="ARBA00022989"/>
    </source>
</evidence>